<evidence type="ECO:0000313" key="4">
    <source>
        <dbReference type="EMBL" id="MDR7134119.1"/>
    </source>
</evidence>
<sequence>MLRAIGFALVSLCLLAATPAHAQDDSVERVRIRGSQTLASGLVPAVASSWLRDIGYGDLRVVRKGAALTEIHAVRDDVPLIVEIGASSSAQGFTDLVDGNTQVAMMTRRPSPAELDAGWQLGDLASQDQEFVLALDGVAVVVNQRNPIAGLSLAQLQRIFAGQVRDWREVGGVAGALKLHMAQRPGAAQDLMGERVMRGVRWAPAQKHGDVRGLLAAVGADERAIGFVDLQQVLPAGVRPVALSDGGRAIAPTQVAVMSEDYPLTRRLYLYGSQMMGALARSFALYAMTLPGQHAVERAGYRAVTLRPGRALATQAGPVDYRQLVRDAVRIPLSLRFNFAGNNDSGVAASVYDSRSVRDIERLAALMRQPGLSDRSLIVIGFADVGAGSPAAAMMMSNDRADLVAHELMALGLRVVHARGMGALLPLMRSAGDARYRNERVEIWLR</sequence>
<keyword evidence="5" id="KW-1185">Reference proteome</keyword>
<dbReference type="RefSeq" id="WP_310059850.1">
    <property type="nucleotide sequence ID" value="NZ_JAVDVY010000001.1"/>
</dbReference>
<dbReference type="PANTHER" id="PTHR30570:SF1">
    <property type="entry name" value="PHOSPHATE-BINDING PROTEIN PSTS"/>
    <property type="match status" value="1"/>
</dbReference>
<dbReference type="Gene3D" id="3.30.1330.60">
    <property type="entry name" value="OmpA-like domain"/>
    <property type="match status" value="1"/>
</dbReference>
<evidence type="ECO:0000313" key="5">
    <source>
        <dbReference type="Proteomes" id="UP001251524"/>
    </source>
</evidence>
<name>A0ABU1W966_9GAMM</name>
<dbReference type="Proteomes" id="UP001251524">
    <property type="component" value="Unassembled WGS sequence"/>
</dbReference>
<dbReference type="Gene3D" id="3.40.190.10">
    <property type="entry name" value="Periplasmic binding protein-like II"/>
    <property type="match status" value="2"/>
</dbReference>
<dbReference type="PANTHER" id="PTHR30570">
    <property type="entry name" value="PERIPLASMIC PHOSPHATE BINDING COMPONENT OF PHOSPHATE ABC TRANSPORTER"/>
    <property type="match status" value="1"/>
</dbReference>
<organism evidence="4 5">
    <name type="scientific">Lysobacter niastensis</name>
    <dbReference type="NCBI Taxonomy" id="380629"/>
    <lineage>
        <taxon>Bacteria</taxon>
        <taxon>Pseudomonadati</taxon>
        <taxon>Pseudomonadota</taxon>
        <taxon>Gammaproteobacteria</taxon>
        <taxon>Lysobacterales</taxon>
        <taxon>Lysobacteraceae</taxon>
        <taxon>Lysobacter</taxon>
    </lineage>
</organism>
<dbReference type="SUPFAM" id="SSF103088">
    <property type="entry name" value="OmpA-like"/>
    <property type="match status" value="1"/>
</dbReference>
<evidence type="ECO:0000256" key="1">
    <source>
        <dbReference type="ARBA" id="ARBA00022729"/>
    </source>
</evidence>
<protein>
    <submittedName>
        <fullName evidence="4">Phosphate transport system substrate-binding protein</fullName>
    </submittedName>
</protein>
<feature type="domain" description="PBP" evidence="3">
    <location>
        <begin position="82"/>
        <end position="287"/>
    </location>
</feature>
<dbReference type="InterPro" id="IPR036737">
    <property type="entry name" value="OmpA-like_sf"/>
</dbReference>
<dbReference type="SUPFAM" id="SSF53850">
    <property type="entry name" value="Periplasmic binding protein-like II"/>
    <property type="match status" value="1"/>
</dbReference>
<dbReference type="InterPro" id="IPR050811">
    <property type="entry name" value="Phosphate_ABC_transporter"/>
</dbReference>
<reference evidence="4 5" key="1">
    <citation type="submission" date="2023-07" db="EMBL/GenBank/DDBJ databases">
        <title>Sorghum-associated microbial communities from plants grown in Nebraska, USA.</title>
        <authorList>
            <person name="Schachtman D."/>
        </authorList>
    </citation>
    <scope>NUCLEOTIDE SEQUENCE [LARGE SCALE GENOMIC DNA]</scope>
    <source>
        <strain evidence="4 5">BE198</strain>
    </source>
</reference>
<accession>A0ABU1W966</accession>
<feature type="chain" id="PRO_5047179241" evidence="2">
    <location>
        <begin position="23"/>
        <end position="446"/>
    </location>
</feature>
<gene>
    <name evidence="4" type="ORF">J2X06_001303</name>
</gene>
<dbReference type="InterPro" id="IPR024370">
    <property type="entry name" value="PBP_domain"/>
</dbReference>
<dbReference type="EMBL" id="JAVDVY010000001">
    <property type="protein sequence ID" value="MDR7134119.1"/>
    <property type="molecule type" value="Genomic_DNA"/>
</dbReference>
<keyword evidence="1 2" id="KW-0732">Signal</keyword>
<comment type="caution">
    <text evidence="4">The sequence shown here is derived from an EMBL/GenBank/DDBJ whole genome shotgun (WGS) entry which is preliminary data.</text>
</comment>
<evidence type="ECO:0000259" key="3">
    <source>
        <dbReference type="Pfam" id="PF12849"/>
    </source>
</evidence>
<feature type="signal peptide" evidence="2">
    <location>
        <begin position="1"/>
        <end position="22"/>
    </location>
</feature>
<proteinExistence type="predicted"/>
<dbReference type="Pfam" id="PF12849">
    <property type="entry name" value="PBP_like_2"/>
    <property type="match status" value="1"/>
</dbReference>
<evidence type="ECO:0000256" key="2">
    <source>
        <dbReference type="SAM" id="SignalP"/>
    </source>
</evidence>